<sequence length="70" mass="8064">MSNDFAAAISFSNKTPEYVSESIEYIEANIRSISKEKIQPIDYWLDLKSFVSKNSQSLKEILVKVSKKYI</sequence>
<reference evidence="1" key="1">
    <citation type="journal article" date="2011" name="Environ. Microbiol.">
        <title>Genomic insights into the metabolic potential of the polycyclic aromatic hydrocarbon degrading sulfate-reducing Deltaproteobacterium N47.</title>
        <authorList>
            <person name="Bergmann F."/>
            <person name="Selesi D."/>
            <person name="Weinmaier T."/>
            <person name="Tischler P."/>
            <person name="Rattei T."/>
            <person name="Meckenstock R.U."/>
        </authorList>
    </citation>
    <scope>NUCLEOTIDE SEQUENCE</scope>
</reference>
<protein>
    <submittedName>
        <fullName evidence="1">Uncharacterized protein</fullName>
    </submittedName>
</protein>
<gene>
    <name evidence="1" type="ORF">N47_E41990</name>
</gene>
<dbReference type="AlphaFoldDB" id="E1YKQ4"/>
<name>E1YKQ4_9BACT</name>
<accession>E1YKQ4</accession>
<evidence type="ECO:0000313" key="1">
    <source>
        <dbReference type="EMBL" id="CBX30687.1"/>
    </source>
</evidence>
<proteinExistence type="predicted"/>
<dbReference type="EMBL" id="FR695877">
    <property type="protein sequence ID" value="CBX30687.1"/>
    <property type="molecule type" value="Genomic_DNA"/>
</dbReference>
<organism evidence="1">
    <name type="scientific">uncultured Desulfobacterium sp</name>
    <dbReference type="NCBI Taxonomy" id="201089"/>
    <lineage>
        <taxon>Bacteria</taxon>
        <taxon>Pseudomonadati</taxon>
        <taxon>Thermodesulfobacteriota</taxon>
        <taxon>Desulfobacteria</taxon>
        <taxon>Desulfobacterales</taxon>
        <taxon>Desulfobacteriaceae</taxon>
        <taxon>Desulfobacterium</taxon>
        <taxon>environmental samples</taxon>
    </lineage>
</organism>